<evidence type="ECO:0000313" key="3">
    <source>
        <dbReference type="Proteomes" id="UP000784294"/>
    </source>
</evidence>
<feature type="compositionally biased region" description="Low complexity" evidence="1">
    <location>
        <begin position="261"/>
        <end position="272"/>
    </location>
</feature>
<comment type="caution">
    <text evidence="2">The sequence shown here is derived from an EMBL/GenBank/DDBJ whole genome shotgun (WGS) entry which is preliminary data.</text>
</comment>
<dbReference type="EMBL" id="CAAALY010076426">
    <property type="protein sequence ID" value="VEL25816.1"/>
    <property type="molecule type" value="Genomic_DNA"/>
</dbReference>
<evidence type="ECO:0000256" key="1">
    <source>
        <dbReference type="SAM" id="MobiDB-lite"/>
    </source>
</evidence>
<dbReference type="Proteomes" id="UP000784294">
    <property type="component" value="Unassembled WGS sequence"/>
</dbReference>
<proteinExistence type="predicted"/>
<feature type="compositionally biased region" description="Low complexity" evidence="1">
    <location>
        <begin position="7"/>
        <end position="31"/>
    </location>
</feature>
<protein>
    <submittedName>
        <fullName evidence="2">Uncharacterized protein</fullName>
    </submittedName>
</protein>
<gene>
    <name evidence="2" type="ORF">PXEA_LOCUS19256</name>
</gene>
<sequence>MSSSLFSAPPLGLSLPNSSGNLNSTSSASSGLVSFSCSASLLPSPSSSSTSSGGLFFPTSGLVDAKSTPPPPASLFPPDGFLSPGFYASLISASRAQATVGLPTLNGQDLFTTTRTASSATGRLGLISPPLMPSSLMPPPLAMPLASSLAQPTTQKSTSAPISALSRSLAFTASPSVSAPGIWRKLSGSADTASLYHPPVPENDMSPAKRTLPPPCEAHVGDNLTQSTGHGMSHLQPPAAHHASSFLPTGLPDASAVSGYPDPVSPSSPLDLNADSSNGPATISAASLFTSPPNHWYPSPQCLLGLESLLSVLPASMHSTAAAFFMEHQQYLQQKQQQTSAPKPPNHWSRLRVQHSASPSAMVDANSPTLVAASSTSAVGSSGALQYSADVKANQSTGTTGLHGMPNVLSAGLRASNYAPFGRQTICPKSCYSLEEDIKTLSRVSHWYFLILTVSLSLYD</sequence>
<feature type="region of interest" description="Disordered" evidence="1">
    <location>
        <begin position="1"/>
        <end position="31"/>
    </location>
</feature>
<organism evidence="2 3">
    <name type="scientific">Protopolystoma xenopodis</name>
    <dbReference type="NCBI Taxonomy" id="117903"/>
    <lineage>
        <taxon>Eukaryota</taxon>
        <taxon>Metazoa</taxon>
        <taxon>Spiralia</taxon>
        <taxon>Lophotrochozoa</taxon>
        <taxon>Platyhelminthes</taxon>
        <taxon>Monogenea</taxon>
        <taxon>Polyopisthocotylea</taxon>
        <taxon>Polystomatidea</taxon>
        <taxon>Polystomatidae</taxon>
        <taxon>Protopolystoma</taxon>
    </lineage>
</organism>
<evidence type="ECO:0000313" key="2">
    <source>
        <dbReference type="EMBL" id="VEL25816.1"/>
    </source>
</evidence>
<keyword evidence="3" id="KW-1185">Reference proteome</keyword>
<feature type="region of interest" description="Disordered" evidence="1">
    <location>
        <begin position="194"/>
        <end position="278"/>
    </location>
</feature>
<dbReference type="AlphaFoldDB" id="A0A3S5A2B4"/>
<name>A0A3S5A2B4_9PLAT</name>
<reference evidence="2" key="1">
    <citation type="submission" date="2018-11" db="EMBL/GenBank/DDBJ databases">
        <authorList>
            <consortium name="Pathogen Informatics"/>
        </authorList>
    </citation>
    <scope>NUCLEOTIDE SEQUENCE</scope>
</reference>
<accession>A0A3S5A2B4</accession>